<accession>A0A4P6X0L7</accession>
<sequence length="152" mass="16540">MTNRSPAPTAPPAPEARLAWEAQVDIGERQSLGQGPRGERFIVPILGGRFEGPRLRGTVLPGGADRQLLRADGVKELDALYELQTDDGAVITVRNRVLIDESATPGRYARSVLQLSAPAGPHDWLNRRVFVGTLHSLRPARAAVCIRVYELA</sequence>
<protein>
    <recommendedName>
        <fullName evidence="1">UPF0311 protein HPF_05230</fullName>
    </recommendedName>
</protein>
<evidence type="ECO:0000256" key="1">
    <source>
        <dbReference type="HAMAP-Rule" id="MF_00775"/>
    </source>
</evidence>
<evidence type="ECO:0000313" key="3">
    <source>
        <dbReference type="Proteomes" id="UP000293912"/>
    </source>
</evidence>
<comment type="similarity">
    <text evidence="1">Belongs to the UPF0311 family.</text>
</comment>
<dbReference type="InterPro" id="IPR020915">
    <property type="entry name" value="UPF0311"/>
</dbReference>
<dbReference type="RefSeq" id="WP_243721684.1">
    <property type="nucleotide sequence ID" value="NZ_CP037867.1"/>
</dbReference>
<dbReference type="Gene3D" id="2.40.160.20">
    <property type="match status" value="1"/>
</dbReference>
<dbReference type="AlphaFoldDB" id="A0A4P6X0L7"/>
<dbReference type="PANTHER" id="PTHR37315">
    <property type="entry name" value="UPF0311 PROTEIN BLR7842"/>
    <property type="match status" value="1"/>
</dbReference>
<dbReference type="HAMAP" id="MF_00775">
    <property type="entry name" value="UPF0311"/>
    <property type="match status" value="1"/>
</dbReference>
<name>A0A4P6X0L7_HYDPS</name>
<dbReference type="EMBL" id="CP037867">
    <property type="protein sequence ID" value="QBM27074.1"/>
    <property type="molecule type" value="Genomic_DNA"/>
</dbReference>
<dbReference type="Pfam" id="PF11578">
    <property type="entry name" value="DUF3237"/>
    <property type="match status" value="1"/>
</dbReference>
<evidence type="ECO:0000313" key="2">
    <source>
        <dbReference type="EMBL" id="QBM27074.1"/>
    </source>
</evidence>
<dbReference type="KEGG" id="hpse:HPF_05230"/>
<dbReference type="Proteomes" id="UP000293912">
    <property type="component" value="Chromosome"/>
</dbReference>
<keyword evidence="3" id="KW-1185">Reference proteome</keyword>
<organism evidence="2 3">
    <name type="scientific">Hydrogenophaga pseudoflava</name>
    <name type="common">Pseudomonas carboxydoflava</name>
    <dbReference type="NCBI Taxonomy" id="47421"/>
    <lineage>
        <taxon>Bacteria</taxon>
        <taxon>Pseudomonadati</taxon>
        <taxon>Pseudomonadota</taxon>
        <taxon>Betaproteobacteria</taxon>
        <taxon>Burkholderiales</taxon>
        <taxon>Comamonadaceae</taxon>
        <taxon>Hydrogenophaga</taxon>
    </lineage>
</organism>
<proteinExistence type="inferred from homology"/>
<dbReference type="PANTHER" id="PTHR37315:SF1">
    <property type="entry name" value="UPF0311 PROTEIN BLR7842"/>
    <property type="match status" value="1"/>
</dbReference>
<gene>
    <name evidence="2" type="ORF">HPF_05230</name>
</gene>
<reference evidence="2 3" key="1">
    <citation type="submission" date="2019-03" db="EMBL/GenBank/DDBJ databases">
        <authorList>
            <person name="Sebastian G."/>
            <person name="Baumann P."/>
            <person name="Ruckert C."/>
            <person name="Kalinowski J."/>
            <person name="Nebel B."/>
            <person name="Takors R."/>
            <person name="Blombach B."/>
        </authorList>
    </citation>
    <scope>NUCLEOTIDE SEQUENCE [LARGE SCALE GENOMIC DNA]</scope>
    <source>
        <strain evidence="2 3">DSM 1084</strain>
    </source>
</reference>